<accession>A0A1B9IKH2</accession>
<reference evidence="2" key="2">
    <citation type="submission" date="2013-12" db="EMBL/GenBank/DDBJ databases">
        <title>Evolution of pathogenesis and genome organization in the Tremellales.</title>
        <authorList>
            <person name="Cuomo C."/>
            <person name="Litvintseva A."/>
            <person name="Heitman J."/>
            <person name="Chen Y."/>
            <person name="Sun S."/>
            <person name="Springer D."/>
            <person name="Dromer F."/>
            <person name="Young S."/>
            <person name="Zeng Q."/>
            <person name="Chapman S."/>
            <person name="Gujja S."/>
            <person name="Saif S."/>
            <person name="Birren B."/>
        </authorList>
    </citation>
    <scope>NUCLEOTIDE SEQUENCE [LARGE SCALE GENOMIC DNA]</scope>
    <source>
        <strain evidence="2">CBS 10435</strain>
    </source>
</reference>
<evidence type="ECO:0008006" key="3">
    <source>
        <dbReference type="Google" id="ProtNLM"/>
    </source>
</evidence>
<dbReference type="PANTHER" id="PTHR30336">
    <property type="entry name" value="INNER MEMBRANE PROTEIN, PROBABLE PERMEASE"/>
    <property type="match status" value="1"/>
</dbReference>
<evidence type="ECO:0000313" key="1">
    <source>
        <dbReference type="EMBL" id="OCF56168.1"/>
    </source>
</evidence>
<dbReference type="AlphaFoldDB" id="A0A1B9IKH2"/>
<dbReference type="EMBL" id="KV700091">
    <property type="protein sequence ID" value="OCF56168.1"/>
    <property type="molecule type" value="Genomic_DNA"/>
</dbReference>
<gene>
    <name evidence="1" type="ORF">L486_06109</name>
</gene>
<name>A0A1B9IKH2_9TREE</name>
<protein>
    <recommendedName>
        <fullName evidence="3">DUF218 domain-containing protein</fullName>
    </recommendedName>
</protein>
<keyword evidence="2" id="KW-1185">Reference proteome</keyword>
<dbReference type="Gene3D" id="3.40.50.620">
    <property type="entry name" value="HUPs"/>
    <property type="match status" value="1"/>
</dbReference>
<evidence type="ECO:0000313" key="2">
    <source>
        <dbReference type="Proteomes" id="UP000092583"/>
    </source>
</evidence>
<dbReference type="InterPro" id="IPR051599">
    <property type="entry name" value="Cell_Envelope_Assoc"/>
</dbReference>
<dbReference type="STRING" id="1331196.A0A1B9IKH2"/>
<reference evidence="1 2" key="1">
    <citation type="submission" date="2013-07" db="EMBL/GenBank/DDBJ databases">
        <title>The Genome Sequence of Kwoniella mangroviensis CBS10435.</title>
        <authorList>
            <consortium name="The Broad Institute Genome Sequencing Platform"/>
            <person name="Cuomo C."/>
            <person name="Litvintseva A."/>
            <person name="Chen Y."/>
            <person name="Heitman J."/>
            <person name="Sun S."/>
            <person name="Springer D."/>
            <person name="Dromer F."/>
            <person name="Young S.K."/>
            <person name="Zeng Q."/>
            <person name="Gargeya S."/>
            <person name="Fitzgerald M."/>
            <person name="Abouelleil A."/>
            <person name="Alvarado L."/>
            <person name="Berlin A.M."/>
            <person name="Chapman S.B."/>
            <person name="Dewar J."/>
            <person name="Goldberg J."/>
            <person name="Griggs A."/>
            <person name="Gujja S."/>
            <person name="Hansen M."/>
            <person name="Howarth C."/>
            <person name="Imamovic A."/>
            <person name="Larimer J."/>
            <person name="McCowan C."/>
            <person name="Murphy C."/>
            <person name="Pearson M."/>
            <person name="Priest M."/>
            <person name="Roberts A."/>
            <person name="Saif S."/>
            <person name="Shea T."/>
            <person name="Sykes S."/>
            <person name="Wortman J."/>
            <person name="Nusbaum C."/>
            <person name="Birren B."/>
        </authorList>
    </citation>
    <scope>NUCLEOTIDE SEQUENCE [LARGE SCALE GENOMIC DNA]</scope>
    <source>
        <strain evidence="1 2">CBS 10435</strain>
    </source>
</reference>
<dbReference type="Gene3D" id="1.10.3620.10">
    <property type="entry name" value="YdcF like domain"/>
    <property type="match status" value="1"/>
</dbReference>
<dbReference type="Proteomes" id="UP000092583">
    <property type="component" value="Unassembled WGS sequence"/>
</dbReference>
<dbReference type="PANTHER" id="PTHR30336:SF20">
    <property type="entry name" value="DUF218 DOMAIN-CONTAINING PROTEIN"/>
    <property type="match status" value="1"/>
</dbReference>
<dbReference type="InterPro" id="IPR014729">
    <property type="entry name" value="Rossmann-like_a/b/a_fold"/>
</dbReference>
<dbReference type="OrthoDB" id="17725at2759"/>
<proteinExistence type="predicted"/>
<dbReference type="GO" id="GO:0005886">
    <property type="term" value="C:plasma membrane"/>
    <property type="evidence" value="ECO:0007669"/>
    <property type="project" value="TreeGrafter"/>
</dbReference>
<sequence length="278" mass="30935">MSAFVARPTKVQSLLTSQGVEDINTVSSFLASPSHAFDRLHPAHTVYVLIGSAILPTAEAVFDHVSDSAYPITLVLAGGIGHSTSLLYDAVSRHPRYSLIASRVQQLPEAQVFKLLMVEFWPDLVDKLNNGTLTLLVDDRSANCGGNAIEAKRELDYHGVKPKRLFIIQDPTMNRRTHATFKKVFNEDEVEVLPWSFFPKLSLSDDGSVAWEVQGQKMNKRELWEPARFVSLVLGEIPRIRDDAVGYGPKGAGYITHVDIPEEVEQAWRRLNNALESA</sequence>
<organism evidence="1 2">
    <name type="scientific">Kwoniella mangroviensis CBS 10435</name>
    <dbReference type="NCBI Taxonomy" id="1331196"/>
    <lineage>
        <taxon>Eukaryota</taxon>
        <taxon>Fungi</taxon>
        <taxon>Dikarya</taxon>
        <taxon>Basidiomycota</taxon>
        <taxon>Agaricomycotina</taxon>
        <taxon>Tremellomycetes</taxon>
        <taxon>Tremellales</taxon>
        <taxon>Cryptococcaceae</taxon>
        <taxon>Kwoniella</taxon>
    </lineage>
</organism>